<comment type="function">
    <text evidence="7">This protein is part of the stalk that links CF(0) to CF(1). It either transmits conformational changes from CF(0) to CF(1) or is implicated in proton conduction.</text>
</comment>
<dbReference type="InterPro" id="IPR000711">
    <property type="entry name" value="ATPase_OSCP/dsu"/>
</dbReference>
<accession>A0A517M8X6</accession>
<dbReference type="EMBL" id="CP036262">
    <property type="protein sequence ID" value="QDS91340.1"/>
    <property type="molecule type" value="Genomic_DNA"/>
</dbReference>
<organism evidence="8 9">
    <name type="scientific">Roseimaritima multifibrata</name>
    <dbReference type="NCBI Taxonomy" id="1930274"/>
    <lineage>
        <taxon>Bacteria</taxon>
        <taxon>Pseudomonadati</taxon>
        <taxon>Planctomycetota</taxon>
        <taxon>Planctomycetia</taxon>
        <taxon>Pirellulales</taxon>
        <taxon>Pirellulaceae</taxon>
        <taxon>Roseimaritima</taxon>
    </lineage>
</organism>
<comment type="similarity">
    <text evidence="7">Belongs to the ATPase delta chain family.</text>
</comment>
<dbReference type="KEGG" id="rml:FF011L_00690"/>
<dbReference type="AlphaFoldDB" id="A0A517M8X6"/>
<dbReference type="PRINTS" id="PR00125">
    <property type="entry name" value="ATPASEDELTA"/>
</dbReference>
<dbReference type="PROSITE" id="PS00389">
    <property type="entry name" value="ATPASE_DELTA"/>
    <property type="match status" value="1"/>
</dbReference>
<evidence type="ECO:0000313" key="9">
    <source>
        <dbReference type="Proteomes" id="UP000320672"/>
    </source>
</evidence>
<evidence type="ECO:0000256" key="4">
    <source>
        <dbReference type="ARBA" id="ARBA00023065"/>
    </source>
</evidence>
<comment type="subcellular location">
    <subcellularLocation>
        <location evidence="7">Cell membrane</location>
        <topology evidence="7">Peripheral membrane protein</topology>
    </subcellularLocation>
    <subcellularLocation>
        <location evidence="1">Membrane</location>
    </subcellularLocation>
</comment>
<evidence type="ECO:0000256" key="7">
    <source>
        <dbReference type="HAMAP-Rule" id="MF_01416"/>
    </source>
</evidence>
<evidence type="ECO:0000256" key="5">
    <source>
        <dbReference type="ARBA" id="ARBA00023136"/>
    </source>
</evidence>
<keyword evidence="6 7" id="KW-0066">ATP synthesis</keyword>
<dbReference type="NCBIfam" id="TIGR01145">
    <property type="entry name" value="ATP_synt_delta"/>
    <property type="match status" value="1"/>
</dbReference>
<dbReference type="Pfam" id="PF00213">
    <property type="entry name" value="OSCP"/>
    <property type="match status" value="1"/>
</dbReference>
<evidence type="ECO:0000256" key="3">
    <source>
        <dbReference type="ARBA" id="ARBA00022781"/>
    </source>
</evidence>
<keyword evidence="7" id="KW-0139">CF(1)</keyword>
<dbReference type="Gene3D" id="1.10.520.20">
    <property type="entry name" value="N-terminal domain of the delta subunit of the F1F0-ATP synthase"/>
    <property type="match status" value="1"/>
</dbReference>
<evidence type="ECO:0000256" key="6">
    <source>
        <dbReference type="ARBA" id="ARBA00023310"/>
    </source>
</evidence>
<dbReference type="OrthoDB" id="9802471at2"/>
<protein>
    <recommendedName>
        <fullName evidence="7">ATP synthase subunit delta</fullName>
    </recommendedName>
    <alternativeName>
        <fullName evidence="7">ATP synthase F(1) sector subunit delta</fullName>
    </alternativeName>
    <alternativeName>
        <fullName evidence="7">F-type ATPase subunit delta</fullName>
        <shortName evidence="7">F-ATPase subunit delta</shortName>
    </alternativeName>
</protein>
<comment type="function">
    <text evidence="7">F(1)F(0) ATP synthase produces ATP from ADP in the presence of a proton or sodium gradient. F-type ATPases consist of two structural domains, F(1) containing the extramembraneous catalytic core and F(0) containing the membrane proton channel, linked together by a central stalk and a peripheral stalk. During catalysis, ATP synthesis in the catalytic domain of F(1) is coupled via a rotary mechanism of the central stalk subunits to proton translocation.</text>
</comment>
<keyword evidence="5 7" id="KW-0472">Membrane</keyword>
<dbReference type="PANTHER" id="PTHR11910">
    <property type="entry name" value="ATP SYNTHASE DELTA CHAIN"/>
    <property type="match status" value="1"/>
</dbReference>
<sequence>MQESIKHETVLDTGAEQLGATYATALLAAAKSEGAVDEVLSQLGQLVTETLRQHPSLASVLESPRVNVEEKQRVLDRLLGSQVHPVLLRFLKVTAVRGRLEYLSAMLRSAETQHNEAEGRLVAEVRSAVPLTDTLRKQIREQLSSKFSKDVRLIEQVDPAVIGGVVIRIGDTVFDASVAQRLEAMSQKASSGFAKHLLERFDQFASDAS</sequence>
<proteinExistence type="inferred from homology"/>
<dbReference type="GO" id="GO:0045259">
    <property type="term" value="C:proton-transporting ATP synthase complex"/>
    <property type="evidence" value="ECO:0007669"/>
    <property type="project" value="UniProtKB-KW"/>
</dbReference>
<dbReference type="RefSeq" id="WP_145349423.1">
    <property type="nucleotide sequence ID" value="NZ_CP036262.1"/>
</dbReference>
<dbReference type="GO" id="GO:0046933">
    <property type="term" value="F:proton-transporting ATP synthase activity, rotational mechanism"/>
    <property type="evidence" value="ECO:0007669"/>
    <property type="project" value="UniProtKB-UniRule"/>
</dbReference>
<evidence type="ECO:0000256" key="2">
    <source>
        <dbReference type="ARBA" id="ARBA00022448"/>
    </source>
</evidence>
<keyword evidence="4 7" id="KW-0406">Ion transport</keyword>
<dbReference type="Proteomes" id="UP000320672">
    <property type="component" value="Chromosome"/>
</dbReference>
<keyword evidence="7" id="KW-1003">Cell membrane</keyword>
<keyword evidence="2 7" id="KW-0813">Transport</keyword>
<dbReference type="GO" id="GO:0005886">
    <property type="term" value="C:plasma membrane"/>
    <property type="evidence" value="ECO:0007669"/>
    <property type="project" value="UniProtKB-SubCell"/>
</dbReference>
<evidence type="ECO:0000256" key="1">
    <source>
        <dbReference type="ARBA" id="ARBA00004370"/>
    </source>
</evidence>
<dbReference type="InterPro" id="IPR020781">
    <property type="entry name" value="ATPase_OSCP/d_CS"/>
</dbReference>
<dbReference type="SUPFAM" id="SSF47928">
    <property type="entry name" value="N-terminal domain of the delta subunit of the F1F0-ATP synthase"/>
    <property type="match status" value="1"/>
</dbReference>
<evidence type="ECO:0000313" key="8">
    <source>
        <dbReference type="EMBL" id="QDS91340.1"/>
    </source>
</evidence>
<gene>
    <name evidence="7 8" type="primary">atpH</name>
    <name evidence="8" type="ORF">FF011L_00690</name>
</gene>
<keyword evidence="9" id="KW-1185">Reference proteome</keyword>
<dbReference type="InterPro" id="IPR026015">
    <property type="entry name" value="ATP_synth_OSCP/delta_N_sf"/>
</dbReference>
<dbReference type="HAMAP" id="MF_01416">
    <property type="entry name" value="ATP_synth_delta_bact"/>
    <property type="match status" value="1"/>
</dbReference>
<name>A0A517M8X6_9BACT</name>
<reference evidence="8 9" key="1">
    <citation type="submission" date="2019-02" db="EMBL/GenBank/DDBJ databases">
        <title>Deep-cultivation of Planctomycetes and their phenomic and genomic characterization uncovers novel biology.</title>
        <authorList>
            <person name="Wiegand S."/>
            <person name="Jogler M."/>
            <person name="Boedeker C."/>
            <person name="Pinto D."/>
            <person name="Vollmers J."/>
            <person name="Rivas-Marin E."/>
            <person name="Kohn T."/>
            <person name="Peeters S.H."/>
            <person name="Heuer A."/>
            <person name="Rast P."/>
            <person name="Oberbeckmann S."/>
            <person name="Bunk B."/>
            <person name="Jeske O."/>
            <person name="Meyerdierks A."/>
            <person name="Storesund J.E."/>
            <person name="Kallscheuer N."/>
            <person name="Luecker S."/>
            <person name="Lage O.M."/>
            <person name="Pohl T."/>
            <person name="Merkel B.J."/>
            <person name="Hornburger P."/>
            <person name="Mueller R.-W."/>
            <person name="Bruemmer F."/>
            <person name="Labrenz M."/>
            <person name="Spormann A.M."/>
            <person name="Op den Camp H."/>
            <person name="Overmann J."/>
            <person name="Amann R."/>
            <person name="Jetten M.S.M."/>
            <person name="Mascher T."/>
            <person name="Medema M.H."/>
            <person name="Devos D.P."/>
            <person name="Kaster A.-K."/>
            <person name="Ovreas L."/>
            <person name="Rohde M."/>
            <person name="Galperin M.Y."/>
            <person name="Jogler C."/>
        </authorList>
    </citation>
    <scope>NUCLEOTIDE SEQUENCE [LARGE SCALE GENOMIC DNA]</scope>
    <source>
        <strain evidence="8 9">FF011L</strain>
    </source>
</reference>
<keyword evidence="3 7" id="KW-0375">Hydrogen ion transport</keyword>